<sequence>MYLIELNDDDLESIITDSEYFTASEDEYFTADENNAESVSSFSHSVYTAPSSSRHSSISGSVKHYRKHVSKSGTIGESKIWIVDETEPRSKYRLNKHIHVEPLYMKNYYMWRRLIRAGNHPRDAAKLMGSKFCYKQVKQKRSIQLFSIRLSDEDRVFFMIQEKERIVKILNIGGHSFG</sequence>
<keyword evidence="3" id="KW-1185">Reference proteome</keyword>
<evidence type="ECO:0000313" key="4">
    <source>
        <dbReference type="Proteomes" id="UP000182314"/>
    </source>
</evidence>
<reference evidence="1 3" key="2">
    <citation type="submission" date="2021-03" db="EMBL/GenBank/DDBJ databases">
        <authorList>
            <person name="Li Y."/>
            <person name="Li S."/>
            <person name="Chen M."/>
            <person name="Peng G."/>
            <person name="Tan Z."/>
            <person name="An Q."/>
        </authorList>
    </citation>
    <scope>NUCLEOTIDE SEQUENCE [LARGE SCALE GENOMIC DNA]</scope>
    <source>
        <strain evidence="1 3">Ola 51</strain>
    </source>
</reference>
<organism evidence="2 4">
    <name type="scientific">Kosakonia oryzae</name>
    <dbReference type="NCBI Taxonomy" id="497725"/>
    <lineage>
        <taxon>Bacteria</taxon>
        <taxon>Pseudomonadati</taxon>
        <taxon>Pseudomonadota</taxon>
        <taxon>Gammaproteobacteria</taxon>
        <taxon>Enterobacterales</taxon>
        <taxon>Enterobacteriaceae</taxon>
        <taxon>Kosakonia</taxon>
    </lineage>
</organism>
<proteinExistence type="predicted"/>
<dbReference type="EMBL" id="CP014007">
    <property type="protein sequence ID" value="ANI83073.1"/>
    <property type="molecule type" value="Genomic_DNA"/>
</dbReference>
<name>A0AA94KPE3_9ENTR</name>
<gene>
    <name evidence="1" type="ORF">AWR26_13230</name>
    <name evidence="2" type="ORF">SAMN05216286_1616</name>
</gene>
<evidence type="ECO:0000313" key="1">
    <source>
        <dbReference type="EMBL" id="ANI83073.1"/>
    </source>
</evidence>
<dbReference type="Proteomes" id="UP000182314">
    <property type="component" value="Unassembled WGS sequence"/>
</dbReference>
<dbReference type="EMBL" id="FOKO01000002">
    <property type="protein sequence ID" value="SFC10681.1"/>
    <property type="molecule type" value="Genomic_DNA"/>
</dbReference>
<evidence type="ECO:0000313" key="3">
    <source>
        <dbReference type="Proteomes" id="UP000078227"/>
    </source>
</evidence>
<protein>
    <submittedName>
        <fullName evidence="2">Uncharacterized protein</fullName>
    </submittedName>
</protein>
<dbReference type="Proteomes" id="UP000078227">
    <property type="component" value="Chromosome"/>
</dbReference>
<dbReference type="KEGG" id="kor:AWR26_13230"/>
<evidence type="ECO:0000313" key="2">
    <source>
        <dbReference type="EMBL" id="SFC10681.1"/>
    </source>
</evidence>
<reference evidence="2 4" key="1">
    <citation type="submission" date="2016-10" db="EMBL/GenBank/DDBJ databases">
        <authorList>
            <person name="Varghese N."/>
            <person name="Submissions S."/>
        </authorList>
    </citation>
    <scope>NUCLEOTIDE SEQUENCE [LARGE SCALE GENOMIC DNA]</scope>
    <source>
        <strain evidence="2 4">CGMCC 1.7012</strain>
    </source>
</reference>
<accession>A0AA94KPE3</accession>
<dbReference type="AlphaFoldDB" id="A0AA94KPE3"/>
<dbReference type="RefSeq" id="WP_064566525.1">
    <property type="nucleotide sequence ID" value="NZ_CP014007.2"/>
</dbReference>